<keyword evidence="3" id="KW-0732">Signal</keyword>
<dbReference type="InterPro" id="IPR029058">
    <property type="entry name" value="AB_hydrolase_fold"/>
</dbReference>
<dbReference type="EMBL" id="QZAL01000112">
    <property type="protein sequence ID" value="THW37942.1"/>
    <property type="molecule type" value="Genomic_DNA"/>
</dbReference>
<dbReference type="Proteomes" id="UP000310687">
    <property type="component" value="Unassembled WGS sequence"/>
</dbReference>
<evidence type="ECO:0000313" key="5">
    <source>
        <dbReference type="Proteomes" id="UP000310687"/>
    </source>
</evidence>
<dbReference type="Gene3D" id="3.40.50.1820">
    <property type="entry name" value="alpha/beta hydrolase"/>
    <property type="match status" value="1"/>
</dbReference>
<keyword evidence="1" id="KW-0378">Hydrolase</keyword>
<comment type="caution">
    <text evidence="4">The sequence shown here is derived from an EMBL/GenBank/DDBJ whole genome shotgun (WGS) entry which is preliminary data.</text>
</comment>
<proteinExistence type="predicted"/>
<evidence type="ECO:0000313" key="4">
    <source>
        <dbReference type="EMBL" id="THW37942.1"/>
    </source>
</evidence>
<dbReference type="GO" id="GO:0052689">
    <property type="term" value="F:carboxylic ester hydrolase activity"/>
    <property type="evidence" value="ECO:0007669"/>
    <property type="project" value="UniProtKB-ARBA"/>
</dbReference>
<sequence>MSSILAWTKAACLLLLASEAFASPIELEKRAYVLHLSMSATREKSDMNTALIETRGTGEPQGPSNSFKTMDAAIIAQLAGGTEYNTVYPASIDQNSAKGTADIINQITTGLKSNPNRCFILEGYSQGAAATVDAMSKITGANFDAVKGVFLIGNPHHKSGLACNVDSNGGTTTKNVNGLTVLVGSIPANWVSKTLDVCAYGDGVCDTAHGFGITAQHLSYKSDANVQNQGIKFVLGKLRGT</sequence>
<name>A0A4T0E4V6_AURPU</name>
<evidence type="ECO:0000256" key="3">
    <source>
        <dbReference type="SAM" id="SignalP"/>
    </source>
</evidence>
<dbReference type="SMART" id="SM01110">
    <property type="entry name" value="Cutinase"/>
    <property type="match status" value="1"/>
</dbReference>
<evidence type="ECO:0000256" key="2">
    <source>
        <dbReference type="ARBA" id="ARBA00023157"/>
    </source>
</evidence>
<dbReference type="AlphaFoldDB" id="A0A4T0E4V6"/>
<reference evidence="4 5" key="1">
    <citation type="submission" date="2018-10" db="EMBL/GenBank/DDBJ databases">
        <title>Fifty Aureobasidium pullulans genomes reveal a recombining polyextremotolerant generalist.</title>
        <authorList>
            <person name="Gostincar C."/>
            <person name="Turk M."/>
            <person name="Zajc J."/>
            <person name="Gunde-Cimerman N."/>
        </authorList>
    </citation>
    <scope>NUCLEOTIDE SEQUENCE [LARGE SCALE GENOMIC DNA]</scope>
    <source>
        <strain evidence="4 5">EXF-11013</strain>
    </source>
</reference>
<gene>
    <name evidence="4" type="ORF">D6D22_06965</name>
</gene>
<dbReference type="PANTHER" id="PTHR33630">
    <property type="entry name" value="CUTINASE RV1984C-RELATED-RELATED"/>
    <property type="match status" value="1"/>
</dbReference>
<feature type="chain" id="PRO_5044091081" evidence="3">
    <location>
        <begin position="23"/>
        <end position="241"/>
    </location>
</feature>
<dbReference type="InterPro" id="IPR000675">
    <property type="entry name" value="Cutinase/axe"/>
</dbReference>
<organism evidence="4 5">
    <name type="scientific">Aureobasidium pullulans</name>
    <name type="common">Black yeast</name>
    <name type="synonym">Pullularia pullulans</name>
    <dbReference type="NCBI Taxonomy" id="5580"/>
    <lineage>
        <taxon>Eukaryota</taxon>
        <taxon>Fungi</taxon>
        <taxon>Dikarya</taxon>
        <taxon>Ascomycota</taxon>
        <taxon>Pezizomycotina</taxon>
        <taxon>Dothideomycetes</taxon>
        <taxon>Dothideomycetidae</taxon>
        <taxon>Dothideales</taxon>
        <taxon>Saccotheciaceae</taxon>
        <taxon>Aureobasidium</taxon>
    </lineage>
</organism>
<dbReference type="SUPFAM" id="SSF53474">
    <property type="entry name" value="alpha/beta-Hydrolases"/>
    <property type="match status" value="1"/>
</dbReference>
<keyword evidence="2" id="KW-1015">Disulfide bond</keyword>
<dbReference type="PANTHER" id="PTHR33630:SF9">
    <property type="entry name" value="CUTINASE 4"/>
    <property type="match status" value="1"/>
</dbReference>
<evidence type="ECO:0000256" key="1">
    <source>
        <dbReference type="ARBA" id="ARBA00022801"/>
    </source>
</evidence>
<protein>
    <submittedName>
        <fullName evidence="4">Cutinase</fullName>
    </submittedName>
</protein>
<accession>A0A4T0E4V6</accession>
<feature type="signal peptide" evidence="3">
    <location>
        <begin position="1"/>
        <end position="22"/>
    </location>
</feature>
<dbReference type="Pfam" id="PF01083">
    <property type="entry name" value="Cutinase"/>
    <property type="match status" value="1"/>
</dbReference>